<evidence type="ECO:0000256" key="1">
    <source>
        <dbReference type="ARBA" id="ARBA00003365"/>
    </source>
</evidence>
<evidence type="ECO:0000256" key="3">
    <source>
        <dbReference type="ARBA" id="ARBA00011270"/>
    </source>
</evidence>
<dbReference type="EC" id="4.2.1.20" evidence="9"/>
<reference evidence="11 12" key="1">
    <citation type="submission" date="2016-10" db="EMBL/GenBank/DDBJ databases">
        <authorList>
            <person name="de Groot N.N."/>
        </authorList>
    </citation>
    <scope>NUCLEOTIDE SEQUENCE [LARGE SCALE GENOMIC DNA]</scope>
    <source>
        <strain evidence="11 12">CGMCC 4.1877</strain>
    </source>
</reference>
<dbReference type="EMBL" id="FOUY01000025">
    <property type="protein sequence ID" value="SFN94890.1"/>
    <property type="molecule type" value="Genomic_DNA"/>
</dbReference>
<dbReference type="STRING" id="260086.SAMN05216207_102550"/>
<accession>A0A1I5D6Q6</accession>
<dbReference type="InterPro" id="IPR011060">
    <property type="entry name" value="RibuloseP-bd_barrel"/>
</dbReference>
<dbReference type="Gene3D" id="3.20.20.70">
    <property type="entry name" value="Aldolase class I"/>
    <property type="match status" value="1"/>
</dbReference>
<keyword evidence="4 9" id="KW-0028">Amino-acid biosynthesis</keyword>
<dbReference type="GO" id="GO:0004834">
    <property type="term" value="F:tryptophan synthase activity"/>
    <property type="evidence" value="ECO:0007669"/>
    <property type="project" value="UniProtKB-UniRule"/>
</dbReference>
<dbReference type="RefSeq" id="WP_093348285.1">
    <property type="nucleotide sequence ID" value="NZ_FOUY01000025.1"/>
</dbReference>
<evidence type="ECO:0000256" key="6">
    <source>
        <dbReference type="ARBA" id="ARBA00023141"/>
    </source>
</evidence>
<evidence type="ECO:0000256" key="2">
    <source>
        <dbReference type="ARBA" id="ARBA00004733"/>
    </source>
</evidence>
<keyword evidence="12" id="KW-1185">Reference proteome</keyword>
<dbReference type="SUPFAM" id="SSF51366">
    <property type="entry name" value="Ribulose-phoshate binding barrel"/>
    <property type="match status" value="1"/>
</dbReference>
<evidence type="ECO:0000256" key="9">
    <source>
        <dbReference type="HAMAP-Rule" id="MF_00131"/>
    </source>
</evidence>
<dbReference type="HAMAP" id="MF_00131">
    <property type="entry name" value="Trp_synth_alpha"/>
    <property type="match status" value="1"/>
</dbReference>
<sequence length="268" mass="27933">MTSGRGVAARIEAIRAQGRAALIGYLPVGYPDVAGSVEAMRAMVEGGVDVVEAGLPYSDPLMDGPVIQRATQQALDNGARTRDAFTAIRGVVETGAPAVVMTYWNLIDRYGIDRFAAELAEAGGSGLITPDLLPDDADEWLAASERHDLDRIFLVAQTTTPERMRLTVESSRGFLYAASLMGVTGVRSVGAEARDLVARAREFATLPVCVGLGVRTAEQAADVGSYADGVIVGTAFVQALEAGGPPAVKELAQELSEGVRSVAPAGTA</sequence>
<keyword evidence="7 9" id="KW-0456">Lyase</keyword>
<evidence type="ECO:0000313" key="11">
    <source>
        <dbReference type="EMBL" id="SFN94890.1"/>
    </source>
</evidence>
<dbReference type="PANTHER" id="PTHR43406">
    <property type="entry name" value="TRYPTOPHAN SYNTHASE, ALPHA CHAIN"/>
    <property type="match status" value="1"/>
</dbReference>
<proteinExistence type="inferred from homology"/>
<dbReference type="FunFam" id="3.20.20.70:FF:000037">
    <property type="entry name" value="Tryptophan synthase alpha chain"/>
    <property type="match status" value="1"/>
</dbReference>
<feature type="active site" description="Proton acceptor" evidence="9">
    <location>
        <position position="52"/>
    </location>
</feature>
<dbReference type="InterPro" id="IPR013785">
    <property type="entry name" value="Aldolase_TIM"/>
</dbReference>
<keyword evidence="6 9" id="KW-0057">Aromatic amino acid biosynthesis</keyword>
<comment type="similarity">
    <text evidence="9 10">Belongs to the TrpA family.</text>
</comment>
<dbReference type="NCBIfam" id="TIGR00262">
    <property type="entry name" value="trpA"/>
    <property type="match status" value="1"/>
</dbReference>
<dbReference type="InterPro" id="IPR002028">
    <property type="entry name" value="Trp_synthase_suA"/>
</dbReference>
<name>A0A1I5D6Q6_PSUAM</name>
<comment type="pathway">
    <text evidence="2 9">Amino-acid biosynthesis; L-tryptophan biosynthesis; L-tryptophan from chorismate: step 5/5.</text>
</comment>
<comment type="subunit">
    <text evidence="3 9">Tetramer of two alpha and two beta chains.</text>
</comment>
<protein>
    <recommendedName>
        <fullName evidence="9">Tryptophan synthase alpha chain</fullName>
        <ecNumber evidence="9">4.2.1.20</ecNumber>
    </recommendedName>
</protein>
<feature type="active site" description="Proton acceptor" evidence="9">
    <location>
        <position position="63"/>
    </location>
</feature>
<dbReference type="Pfam" id="PF00290">
    <property type="entry name" value="Trp_syntA"/>
    <property type="match status" value="1"/>
</dbReference>
<dbReference type="CDD" id="cd04724">
    <property type="entry name" value="Tryptophan_synthase_alpha"/>
    <property type="match status" value="1"/>
</dbReference>
<evidence type="ECO:0000256" key="7">
    <source>
        <dbReference type="ARBA" id="ARBA00023239"/>
    </source>
</evidence>
<evidence type="ECO:0000313" key="12">
    <source>
        <dbReference type="Proteomes" id="UP000199614"/>
    </source>
</evidence>
<evidence type="ECO:0000256" key="4">
    <source>
        <dbReference type="ARBA" id="ARBA00022605"/>
    </source>
</evidence>
<evidence type="ECO:0000256" key="10">
    <source>
        <dbReference type="RuleBase" id="RU003662"/>
    </source>
</evidence>
<comment type="function">
    <text evidence="1 9">The alpha subunit is responsible for the aldol cleavage of indoleglycerol phosphate to indole and glyceraldehyde 3-phosphate.</text>
</comment>
<evidence type="ECO:0000256" key="5">
    <source>
        <dbReference type="ARBA" id="ARBA00022822"/>
    </source>
</evidence>
<dbReference type="UniPathway" id="UPA00035">
    <property type="reaction ID" value="UER00044"/>
</dbReference>
<keyword evidence="5 9" id="KW-0822">Tryptophan biosynthesis</keyword>
<dbReference type="OrthoDB" id="9804578at2"/>
<gene>
    <name evidence="9" type="primary">trpA</name>
    <name evidence="11" type="ORF">SAMN05216207_102550</name>
</gene>
<organism evidence="11 12">
    <name type="scientific">Pseudonocardia ammonioxydans</name>
    <dbReference type="NCBI Taxonomy" id="260086"/>
    <lineage>
        <taxon>Bacteria</taxon>
        <taxon>Bacillati</taxon>
        <taxon>Actinomycetota</taxon>
        <taxon>Actinomycetes</taxon>
        <taxon>Pseudonocardiales</taxon>
        <taxon>Pseudonocardiaceae</taxon>
        <taxon>Pseudonocardia</taxon>
    </lineage>
</organism>
<dbReference type="PANTHER" id="PTHR43406:SF1">
    <property type="entry name" value="TRYPTOPHAN SYNTHASE ALPHA CHAIN, CHLOROPLASTIC"/>
    <property type="match status" value="1"/>
</dbReference>
<dbReference type="AlphaFoldDB" id="A0A1I5D6Q6"/>
<comment type="catalytic activity">
    <reaction evidence="8 9">
        <text>(1S,2R)-1-C-(indol-3-yl)glycerol 3-phosphate + L-serine = D-glyceraldehyde 3-phosphate + L-tryptophan + H2O</text>
        <dbReference type="Rhea" id="RHEA:10532"/>
        <dbReference type="ChEBI" id="CHEBI:15377"/>
        <dbReference type="ChEBI" id="CHEBI:33384"/>
        <dbReference type="ChEBI" id="CHEBI:57912"/>
        <dbReference type="ChEBI" id="CHEBI:58866"/>
        <dbReference type="ChEBI" id="CHEBI:59776"/>
        <dbReference type="EC" id="4.2.1.20"/>
    </reaction>
</comment>
<dbReference type="Proteomes" id="UP000199614">
    <property type="component" value="Unassembled WGS sequence"/>
</dbReference>
<evidence type="ECO:0000256" key="8">
    <source>
        <dbReference type="ARBA" id="ARBA00049047"/>
    </source>
</evidence>
<dbReference type="GO" id="GO:0005829">
    <property type="term" value="C:cytosol"/>
    <property type="evidence" value="ECO:0007669"/>
    <property type="project" value="TreeGrafter"/>
</dbReference>